<sequence length="299" mass="33943">MLVPPMSLVPGEPDLAEIVKAEREWVSQTLQEHGAILFRGFGICCAEDFSRVIMALGWDEFRYTGVAGADRVKLAERVYTASGIPLDTMITFHHEMAMMRNFPRRVLFFGQQPAAAGGQTSFIPSNILVEKLQEEMPEVVEKFEQDGIIYTLHTKSKYIGTSTIDTECTVWQRMLKTTNLVEAEKRALEMLNCDKVKFNNDGSADFTYQMKPIRKYNNKRVMWPRLKSYEIGDRETIVTYGDGSPIPSEAIETIEKIYAENCVDINWQKGDIVLVDNLTVQHARRPGKPPRVVLVSISN</sequence>
<dbReference type="EMBL" id="JANAVB010011975">
    <property type="protein sequence ID" value="KAJ6836624.1"/>
    <property type="molecule type" value="Genomic_DNA"/>
</dbReference>
<dbReference type="SUPFAM" id="SSF51197">
    <property type="entry name" value="Clavaminate synthase-like"/>
    <property type="match status" value="1"/>
</dbReference>
<evidence type="ECO:0000313" key="3">
    <source>
        <dbReference type="EMBL" id="KAJ6836624.1"/>
    </source>
</evidence>
<evidence type="ECO:0000313" key="4">
    <source>
        <dbReference type="Proteomes" id="UP001140949"/>
    </source>
</evidence>
<dbReference type="InterPro" id="IPR050411">
    <property type="entry name" value="AlphaKG_dependent_hydroxylases"/>
</dbReference>
<evidence type="ECO:0000259" key="2">
    <source>
        <dbReference type="Pfam" id="PF02668"/>
    </source>
</evidence>
<dbReference type="InterPro" id="IPR042098">
    <property type="entry name" value="TauD-like_sf"/>
</dbReference>
<proteinExistence type="predicted"/>
<name>A0AAX6H7C7_IRIPA</name>
<evidence type="ECO:0000256" key="1">
    <source>
        <dbReference type="ARBA" id="ARBA00023002"/>
    </source>
</evidence>
<dbReference type="Gene3D" id="3.60.130.10">
    <property type="entry name" value="Clavaminate synthase-like"/>
    <property type="match status" value="1"/>
</dbReference>
<organism evidence="3 4">
    <name type="scientific">Iris pallida</name>
    <name type="common">Sweet iris</name>
    <dbReference type="NCBI Taxonomy" id="29817"/>
    <lineage>
        <taxon>Eukaryota</taxon>
        <taxon>Viridiplantae</taxon>
        <taxon>Streptophyta</taxon>
        <taxon>Embryophyta</taxon>
        <taxon>Tracheophyta</taxon>
        <taxon>Spermatophyta</taxon>
        <taxon>Magnoliopsida</taxon>
        <taxon>Liliopsida</taxon>
        <taxon>Asparagales</taxon>
        <taxon>Iridaceae</taxon>
        <taxon>Iridoideae</taxon>
        <taxon>Irideae</taxon>
        <taxon>Iris</taxon>
    </lineage>
</organism>
<reference evidence="3" key="1">
    <citation type="journal article" date="2023" name="GigaByte">
        <title>Genome assembly of the bearded iris, Iris pallida Lam.</title>
        <authorList>
            <person name="Bruccoleri R.E."/>
            <person name="Oakeley E.J."/>
            <person name="Faust A.M.E."/>
            <person name="Altorfer M."/>
            <person name="Dessus-Babus S."/>
            <person name="Burckhardt D."/>
            <person name="Oertli M."/>
            <person name="Naumann U."/>
            <person name="Petersen F."/>
            <person name="Wong J."/>
        </authorList>
    </citation>
    <scope>NUCLEOTIDE SEQUENCE</scope>
    <source>
        <strain evidence="3">GSM-AAB239-AS_SAM_17_03QT</strain>
    </source>
</reference>
<feature type="domain" description="TauD/TfdA-like" evidence="2">
    <location>
        <begin position="15"/>
        <end position="291"/>
    </location>
</feature>
<comment type="caution">
    <text evidence="3">The sequence shown here is derived from an EMBL/GenBank/DDBJ whole genome shotgun (WGS) entry which is preliminary data.</text>
</comment>
<reference evidence="3" key="2">
    <citation type="submission" date="2023-04" db="EMBL/GenBank/DDBJ databases">
        <authorList>
            <person name="Bruccoleri R.E."/>
            <person name="Oakeley E.J."/>
            <person name="Faust A.-M."/>
            <person name="Dessus-Babus S."/>
            <person name="Altorfer M."/>
            <person name="Burckhardt D."/>
            <person name="Oertli M."/>
            <person name="Naumann U."/>
            <person name="Petersen F."/>
            <person name="Wong J."/>
        </authorList>
    </citation>
    <scope>NUCLEOTIDE SEQUENCE</scope>
    <source>
        <strain evidence="3">GSM-AAB239-AS_SAM_17_03QT</strain>
        <tissue evidence="3">Leaf</tissue>
    </source>
</reference>
<gene>
    <name evidence="3" type="ORF">M6B38_325975</name>
</gene>
<keyword evidence="4" id="KW-1185">Reference proteome</keyword>
<protein>
    <submittedName>
        <fullName evidence="3">Clavaminate synthase-like protein</fullName>
    </submittedName>
</protein>
<dbReference type="Proteomes" id="UP001140949">
    <property type="component" value="Unassembled WGS sequence"/>
</dbReference>
<dbReference type="InterPro" id="IPR003819">
    <property type="entry name" value="TauD/TfdA-like"/>
</dbReference>
<dbReference type="PANTHER" id="PTHR10696">
    <property type="entry name" value="GAMMA-BUTYROBETAINE HYDROXYLASE-RELATED"/>
    <property type="match status" value="1"/>
</dbReference>
<dbReference type="PANTHER" id="PTHR10696:SF21">
    <property type="entry name" value="TAUD_TFDA-LIKE DOMAIN-CONTAINING PROTEIN"/>
    <property type="match status" value="1"/>
</dbReference>
<dbReference type="GO" id="GO:0016491">
    <property type="term" value="F:oxidoreductase activity"/>
    <property type="evidence" value="ECO:0007669"/>
    <property type="project" value="UniProtKB-KW"/>
</dbReference>
<dbReference type="AlphaFoldDB" id="A0AAX6H7C7"/>
<keyword evidence="1" id="KW-0560">Oxidoreductase</keyword>
<dbReference type="Pfam" id="PF02668">
    <property type="entry name" value="TauD"/>
    <property type="match status" value="1"/>
</dbReference>
<accession>A0AAX6H7C7</accession>